<protein>
    <submittedName>
        <fullName evidence="2">Unannotated protein</fullName>
    </submittedName>
</protein>
<evidence type="ECO:0000256" key="1">
    <source>
        <dbReference type="SAM" id="MobiDB-lite"/>
    </source>
</evidence>
<feature type="compositionally biased region" description="Basic residues" evidence="1">
    <location>
        <begin position="51"/>
        <end position="62"/>
    </location>
</feature>
<feature type="compositionally biased region" description="Basic and acidic residues" evidence="1">
    <location>
        <begin position="75"/>
        <end position="88"/>
    </location>
</feature>
<sequence>MAPHLQGCELRGRLGRSRHGNLRFVVPVATSRGATGRLDGSHHVLAQRPRRFHHDRSRRLGRKLGPVVRRQGGKQRKELRGPSRRSEALEFDADPSANRGRDARPSGCESREPSRLLRLQRGDGLHRLQPQGRCNIIDPPHDDLLADVRRCEVGRRVVCCRSFDRHIPTVLHHGGWWMDRSTRSDIGSVPRRRWWWRRRFTSWWRWWCWRVPHRNRVRRCRIGESGDRRSGWQRCCRGEQRCVQRDCR</sequence>
<feature type="compositionally biased region" description="Basic and acidic residues" evidence="1">
    <location>
        <begin position="99"/>
        <end position="113"/>
    </location>
</feature>
<accession>A0A6J6FKQ7</accession>
<proteinExistence type="predicted"/>
<dbReference type="EMBL" id="CAEZTS010000146">
    <property type="protein sequence ID" value="CAB4587554.1"/>
    <property type="molecule type" value="Genomic_DNA"/>
</dbReference>
<gene>
    <name evidence="2" type="ORF">UFOPK1722_01449</name>
</gene>
<name>A0A6J6FKQ7_9ZZZZ</name>
<evidence type="ECO:0000313" key="2">
    <source>
        <dbReference type="EMBL" id="CAB4587554.1"/>
    </source>
</evidence>
<organism evidence="2">
    <name type="scientific">freshwater metagenome</name>
    <dbReference type="NCBI Taxonomy" id="449393"/>
    <lineage>
        <taxon>unclassified sequences</taxon>
        <taxon>metagenomes</taxon>
        <taxon>ecological metagenomes</taxon>
    </lineage>
</organism>
<reference evidence="2" key="1">
    <citation type="submission" date="2020-05" db="EMBL/GenBank/DDBJ databases">
        <authorList>
            <person name="Chiriac C."/>
            <person name="Salcher M."/>
            <person name="Ghai R."/>
            <person name="Kavagutti S V."/>
        </authorList>
    </citation>
    <scope>NUCLEOTIDE SEQUENCE</scope>
</reference>
<feature type="region of interest" description="Disordered" evidence="1">
    <location>
        <begin position="51"/>
        <end position="113"/>
    </location>
</feature>
<dbReference type="AlphaFoldDB" id="A0A6J6FKQ7"/>